<protein>
    <recommendedName>
        <fullName evidence="1">G domain-containing protein</fullName>
    </recommendedName>
</protein>
<accession>A0A9P7DPD3</accession>
<dbReference type="RefSeq" id="XP_041164042.1">
    <property type="nucleotide sequence ID" value="XM_041297399.1"/>
</dbReference>
<evidence type="ECO:0000313" key="2">
    <source>
        <dbReference type="EMBL" id="KAG1799819.1"/>
    </source>
</evidence>
<dbReference type="EMBL" id="JABBWE010000010">
    <property type="protein sequence ID" value="KAG1799819.1"/>
    <property type="molecule type" value="Genomic_DNA"/>
</dbReference>
<feature type="domain" description="G" evidence="1">
    <location>
        <begin position="6"/>
        <end position="130"/>
    </location>
</feature>
<sequence>MSSRNIVIFGESGVGKSSIINLLAGSQVARTSPDTKHCTLRYQAYDIHIRDVPYRIYDTAGVDGNRMDPSGFLDAVTNADKLMKELRDNGGVHLLLYCIKAGRIPPTFVTNYRLFYEFFFEEKIPVVLIVTHLEREDPMDHWYTRNKESFDRHAVKCVDHACITAAANLDPKYKQKYEASKREVKDLITRHEDTVVDWNGGDGWLARFIGNHVNSDRPKEQFASPRPLPITRQLPIIHITMAKKKNAIRAKNIVIFGAMGAGKSSLINLIADKNIAQTGSNLKRCTLTWTKYTLPKLFDDEMQYNVFDTMGIENPELEPEEYHRSIKNASRLLRELDACGGTSLLIYCVQKGRDSGALRSNYQLFHEVLYRRRVPIVMVVTCLEDERIMEEWWTRNCASLGASQIVVEGHACVTTLRNEDEKYKASREVVRQLIRNHAAVAPVSGGWKHEKIGSAFMRWIGYPDPEDKKLQNKLQKDLEGQCGMKPPLALKVAKTFTYTQR</sequence>
<organism evidence="2 3">
    <name type="scientific">Suillus plorans</name>
    <dbReference type="NCBI Taxonomy" id="116603"/>
    <lineage>
        <taxon>Eukaryota</taxon>
        <taxon>Fungi</taxon>
        <taxon>Dikarya</taxon>
        <taxon>Basidiomycota</taxon>
        <taxon>Agaricomycotina</taxon>
        <taxon>Agaricomycetes</taxon>
        <taxon>Agaricomycetidae</taxon>
        <taxon>Boletales</taxon>
        <taxon>Suillineae</taxon>
        <taxon>Suillaceae</taxon>
        <taxon>Suillus</taxon>
    </lineage>
</organism>
<reference evidence="2" key="1">
    <citation type="journal article" date="2020" name="New Phytol.">
        <title>Comparative genomics reveals dynamic genome evolution in host specialist ectomycorrhizal fungi.</title>
        <authorList>
            <person name="Lofgren L.A."/>
            <person name="Nguyen N.H."/>
            <person name="Vilgalys R."/>
            <person name="Ruytinx J."/>
            <person name="Liao H.L."/>
            <person name="Branco S."/>
            <person name="Kuo A."/>
            <person name="LaButti K."/>
            <person name="Lipzen A."/>
            <person name="Andreopoulos W."/>
            <person name="Pangilinan J."/>
            <person name="Riley R."/>
            <person name="Hundley H."/>
            <person name="Na H."/>
            <person name="Barry K."/>
            <person name="Grigoriev I.V."/>
            <person name="Stajich J.E."/>
            <person name="Kennedy P.G."/>
        </authorList>
    </citation>
    <scope>NUCLEOTIDE SEQUENCE</scope>
    <source>
        <strain evidence="2">S12</strain>
    </source>
</reference>
<dbReference type="Gene3D" id="3.40.50.300">
    <property type="entry name" value="P-loop containing nucleotide triphosphate hydrolases"/>
    <property type="match status" value="2"/>
</dbReference>
<dbReference type="InterPro" id="IPR027417">
    <property type="entry name" value="P-loop_NTPase"/>
</dbReference>
<dbReference type="GO" id="GO:0030488">
    <property type="term" value="P:tRNA methylation"/>
    <property type="evidence" value="ECO:0007669"/>
    <property type="project" value="TreeGrafter"/>
</dbReference>
<dbReference type="GO" id="GO:0002098">
    <property type="term" value="P:tRNA wobble uridine modification"/>
    <property type="evidence" value="ECO:0007669"/>
    <property type="project" value="TreeGrafter"/>
</dbReference>
<dbReference type="GO" id="GO:0005525">
    <property type="term" value="F:GTP binding"/>
    <property type="evidence" value="ECO:0007669"/>
    <property type="project" value="InterPro"/>
</dbReference>
<proteinExistence type="predicted"/>
<dbReference type="CDD" id="cd00882">
    <property type="entry name" value="Ras_like_GTPase"/>
    <property type="match status" value="2"/>
</dbReference>
<dbReference type="SUPFAM" id="SSF52540">
    <property type="entry name" value="P-loop containing nucleoside triphosphate hydrolases"/>
    <property type="match status" value="2"/>
</dbReference>
<keyword evidence="3" id="KW-1185">Reference proteome</keyword>
<evidence type="ECO:0000259" key="1">
    <source>
        <dbReference type="Pfam" id="PF01926"/>
    </source>
</evidence>
<dbReference type="OrthoDB" id="8954335at2759"/>
<name>A0A9P7DPD3_9AGAM</name>
<comment type="caution">
    <text evidence="2">The sequence shown here is derived from an EMBL/GenBank/DDBJ whole genome shotgun (WGS) entry which is preliminary data.</text>
</comment>
<dbReference type="PANTHER" id="PTHR42714">
    <property type="entry name" value="TRNA MODIFICATION GTPASE GTPBP3"/>
    <property type="match status" value="1"/>
</dbReference>
<dbReference type="AlphaFoldDB" id="A0A9P7DPD3"/>
<feature type="domain" description="G" evidence="1">
    <location>
        <begin position="253"/>
        <end position="380"/>
    </location>
</feature>
<dbReference type="InterPro" id="IPR006073">
    <property type="entry name" value="GTP-bd"/>
</dbReference>
<dbReference type="GO" id="GO:0005737">
    <property type="term" value="C:cytoplasm"/>
    <property type="evidence" value="ECO:0007669"/>
    <property type="project" value="TreeGrafter"/>
</dbReference>
<dbReference type="Proteomes" id="UP000719766">
    <property type="component" value="Unassembled WGS sequence"/>
</dbReference>
<dbReference type="Pfam" id="PF01926">
    <property type="entry name" value="MMR_HSR1"/>
    <property type="match status" value="2"/>
</dbReference>
<gene>
    <name evidence="2" type="ORF">HD556DRAFT_1231070</name>
</gene>
<evidence type="ECO:0000313" key="3">
    <source>
        <dbReference type="Proteomes" id="UP000719766"/>
    </source>
</evidence>
<dbReference type="GeneID" id="64591163"/>
<dbReference type="PANTHER" id="PTHR42714:SF2">
    <property type="entry name" value="TRNA MODIFICATION GTPASE GTPBP3, MITOCHONDRIAL"/>
    <property type="match status" value="1"/>
</dbReference>